<gene>
    <name evidence="3" type="ORF">VCB98_06245</name>
</gene>
<dbReference type="InterPro" id="IPR052710">
    <property type="entry name" value="CAAX_protease"/>
</dbReference>
<keyword evidence="3" id="KW-0378">Hydrolase</keyword>
<evidence type="ECO:0000313" key="3">
    <source>
        <dbReference type="EMBL" id="MEA5445415.1"/>
    </source>
</evidence>
<feature type="transmembrane region" description="Helical" evidence="1">
    <location>
        <begin position="181"/>
        <end position="204"/>
    </location>
</feature>
<feature type="transmembrane region" description="Helical" evidence="1">
    <location>
        <begin position="157"/>
        <end position="175"/>
    </location>
</feature>
<name>A0AAP6JED7_9GAMM</name>
<evidence type="ECO:0000313" key="4">
    <source>
        <dbReference type="Proteomes" id="UP001302316"/>
    </source>
</evidence>
<protein>
    <submittedName>
        <fullName evidence="3">CPBP family intramembrane glutamic endopeptidase</fullName>
        <ecNumber evidence="3">3.4.-.-</ecNumber>
    </submittedName>
</protein>
<dbReference type="PANTHER" id="PTHR36435:SF1">
    <property type="entry name" value="CAAX AMINO TERMINAL PROTEASE FAMILY PROTEIN"/>
    <property type="match status" value="1"/>
</dbReference>
<dbReference type="RefSeq" id="WP_346051044.1">
    <property type="nucleotide sequence ID" value="NZ_JAYGII010000010.1"/>
</dbReference>
<dbReference type="Pfam" id="PF02517">
    <property type="entry name" value="Rce1-like"/>
    <property type="match status" value="1"/>
</dbReference>
<feature type="domain" description="CAAX prenyl protease 2/Lysostaphin resistance protein A-like" evidence="2">
    <location>
        <begin position="127"/>
        <end position="212"/>
    </location>
</feature>
<feature type="transmembrane region" description="Helical" evidence="1">
    <location>
        <begin position="225"/>
        <end position="245"/>
    </location>
</feature>
<keyword evidence="1" id="KW-0472">Membrane</keyword>
<keyword evidence="1" id="KW-1133">Transmembrane helix</keyword>
<dbReference type="GO" id="GO:0004175">
    <property type="term" value="F:endopeptidase activity"/>
    <property type="evidence" value="ECO:0007669"/>
    <property type="project" value="UniProtKB-ARBA"/>
</dbReference>
<organism evidence="3 4">
    <name type="scientific">Natronospira elongata</name>
    <dbReference type="NCBI Taxonomy" id="3110268"/>
    <lineage>
        <taxon>Bacteria</taxon>
        <taxon>Pseudomonadati</taxon>
        <taxon>Pseudomonadota</taxon>
        <taxon>Gammaproteobacteria</taxon>
        <taxon>Natronospirales</taxon>
        <taxon>Natronospiraceae</taxon>
        <taxon>Natronospira</taxon>
    </lineage>
</organism>
<evidence type="ECO:0000256" key="1">
    <source>
        <dbReference type="SAM" id="Phobius"/>
    </source>
</evidence>
<dbReference type="InterPro" id="IPR003675">
    <property type="entry name" value="Rce1/LyrA-like_dom"/>
</dbReference>
<accession>A0AAP6JED7</accession>
<dbReference type="PANTHER" id="PTHR36435">
    <property type="entry name" value="SLR1288 PROTEIN"/>
    <property type="match status" value="1"/>
</dbReference>
<dbReference type="EMBL" id="JAYGII010000010">
    <property type="protein sequence ID" value="MEA5445415.1"/>
    <property type="molecule type" value="Genomic_DNA"/>
</dbReference>
<sequence length="248" mass="26112">MGFRHPVQVLHGVSAYCLMLVLSLGLLWLAQWFGGLPAAFARVGAMQVACLLTIALVVGTGRLAIAPTLGLARCSWSSLVAALLLGGGLMVLVAATLARLYYLGEAEDHARAVDEVLGEARVQLGGLTLALMVVAFAPLSEELLFRGLILRGMLDRFPPWAAVLVTTVLFAMLHAHPVHSLVTGVLGLACAIVVIRQGSIWPAVIMHAAWNGSAMLMDETGVPGVLPLWTIAPALVMIGGGILLMGRR</sequence>
<proteinExistence type="predicted"/>
<reference evidence="3 4" key="1">
    <citation type="submission" date="2023-12" db="EMBL/GenBank/DDBJ databases">
        <title>Whole-genome sequencing of halo(alkali)philic microorganisms from hypersaline lakes.</title>
        <authorList>
            <person name="Sorokin D.Y."/>
            <person name="Merkel A.Y."/>
            <person name="Messina E."/>
            <person name="Yakimov M."/>
        </authorList>
    </citation>
    <scope>NUCLEOTIDE SEQUENCE [LARGE SCALE GENOMIC DNA]</scope>
    <source>
        <strain evidence="3 4">AB-CW1</strain>
    </source>
</reference>
<evidence type="ECO:0000259" key="2">
    <source>
        <dbReference type="Pfam" id="PF02517"/>
    </source>
</evidence>
<feature type="transmembrane region" description="Helical" evidence="1">
    <location>
        <begin position="39"/>
        <end position="58"/>
    </location>
</feature>
<dbReference type="EC" id="3.4.-.-" evidence="3"/>
<dbReference type="Proteomes" id="UP001302316">
    <property type="component" value="Unassembled WGS sequence"/>
</dbReference>
<keyword evidence="1" id="KW-0812">Transmembrane</keyword>
<keyword evidence="4" id="KW-1185">Reference proteome</keyword>
<dbReference type="GO" id="GO:0080120">
    <property type="term" value="P:CAAX-box protein maturation"/>
    <property type="evidence" value="ECO:0007669"/>
    <property type="project" value="UniProtKB-ARBA"/>
</dbReference>
<feature type="transmembrane region" description="Helical" evidence="1">
    <location>
        <begin position="12"/>
        <end position="33"/>
    </location>
</feature>
<feature type="transmembrane region" description="Helical" evidence="1">
    <location>
        <begin position="79"/>
        <end position="102"/>
    </location>
</feature>
<dbReference type="AlphaFoldDB" id="A0AAP6JED7"/>
<comment type="caution">
    <text evidence="3">The sequence shown here is derived from an EMBL/GenBank/DDBJ whole genome shotgun (WGS) entry which is preliminary data.</text>
</comment>